<dbReference type="RefSeq" id="WP_051861370.1">
    <property type="nucleotide sequence ID" value="NZ_CAWLZI010000262.1"/>
</dbReference>
<dbReference type="HOGENOM" id="CLU_169430_0_0_6"/>
<evidence type="ECO:0000313" key="1">
    <source>
        <dbReference type="EMBL" id="CDH20864.1"/>
    </source>
</evidence>
<dbReference type="AlphaFoldDB" id="A0A077PM78"/>
<dbReference type="Proteomes" id="UP000028500">
    <property type="component" value="Unassembled WGS sequence"/>
</dbReference>
<gene>
    <name evidence="1" type="ORF">XBKQ1_2810010</name>
</gene>
<evidence type="ECO:0000313" key="2">
    <source>
        <dbReference type="Proteomes" id="UP000028500"/>
    </source>
</evidence>
<name>A0A077PM78_XENBV</name>
<proteinExistence type="predicted"/>
<organism evidence="1 2">
    <name type="scientific">Xenorhabdus bovienii str. kraussei Quebec</name>
    <dbReference type="NCBI Taxonomy" id="1398203"/>
    <lineage>
        <taxon>Bacteria</taxon>
        <taxon>Pseudomonadati</taxon>
        <taxon>Pseudomonadota</taxon>
        <taxon>Gammaproteobacteria</taxon>
        <taxon>Enterobacterales</taxon>
        <taxon>Morganellaceae</taxon>
        <taxon>Xenorhabdus</taxon>
    </lineage>
</organism>
<accession>A0A077PM78</accession>
<dbReference type="Pfam" id="PF20701">
    <property type="entry name" value="HetE-N"/>
    <property type="match status" value="1"/>
</dbReference>
<reference evidence="1" key="1">
    <citation type="submission" date="2013-07" db="EMBL/GenBank/DDBJ databases">
        <title>Sub-species coevolution in mutualistic symbiosis.</title>
        <authorList>
            <person name="Murfin K."/>
            <person name="Klassen J."/>
            <person name="Lee M."/>
            <person name="Forst S."/>
            <person name="Stock P."/>
            <person name="Goodrich-Blair H."/>
        </authorList>
    </citation>
    <scope>NUCLEOTIDE SEQUENCE [LARGE SCALE GENOMIC DNA]</scope>
    <source>
        <strain evidence="1">Kraussei Quebec</strain>
    </source>
</reference>
<protein>
    <submittedName>
        <fullName evidence="1">Uncharacterized protein</fullName>
    </submittedName>
</protein>
<keyword evidence="2" id="KW-1185">Reference proteome</keyword>
<dbReference type="EMBL" id="CBSY010000203">
    <property type="protein sequence ID" value="CDH20864.1"/>
    <property type="molecule type" value="Genomic_DNA"/>
</dbReference>
<comment type="caution">
    <text evidence="1">The sequence shown here is derived from an EMBL/GenBank/DDBJ whole genome shotgun (WGS) entry which is preliminary data.</text>
</comment>
<sequence length="89" mass="10263">MDFVTSTLLSGILYDGFKKGVAITTNFLKEKLQGWIVDDALLERLSCKVNILELQDYGEHVIERKLDESSEIQELLRLIRPNKTRILVQ</sequence>